<dbReference type="Pfam" id="PF00271">
    <property type="entry name" value="Helicase_C"/>
    <property type="match status" value="1"/>
</dbReference>
<evidence type="ECO:0000256" key="7">
    <source>
        <dbReference type="ARBA" id="ARBA00022741"/>
    </source>
</evidence>
<dbReference type="GO" id="GO:0003887">
    <property type="term" value="F:DNA-directed DNA polymerase activity"/>
    <property type="evidence" value="ECO:0007669"/>
    <property type="project" value="UniProtKB-KW"/>
</dbReference>
<evidence type="ECO:0000256" key="9">
    <source>
        <dbReference type="ARBA" id="ARBA00022801"/>
    </source>
</evidence>
<evidence type="ECO:0000313" key="18">
    <source>
        <dbReference type="EMBL" id="KAJ7366013.1"/>
    </source>
</evidence>
<dbReference type="GO" id="GO:0006261">
    <property type="term" value="P:DNA-templated DNA replication"/>
    <property type="evidence" value="ECO:0007669"/>
    <property type="project" value="InterPro"/>
</dbReference>
<keyword evidence="12" id="KW-0234">DNA repair</keyword>
<comment type="subcellular location">
    <subcellularLocation>
        <location evidence="2">Nucleus</location>
    </subcellularLocation>
</comment>
<dbReference type="Pfam" id="PF20470">
    <property type="entry name" value="HTH_61"/>
    <property type="match status" value="1"/>
</dbReference>
<sequence length="1483" mass="162385">MSATLPNLDMLAKWLSADLYFTDHRPVPLTEMVKIGSTLYDADMKKIREVSGGTVSGDEDYVIPLCKETIVDGHSVLVFCPTKNWCEKLAETIARHFAEIGNLALQEGNHNTVQGGGFVKASALLTFDYAALKEVMEQLKRTQVGLDAVLSRMVPNGVAFHHAGLTFDERDIIEGAFRQGSIRVLVATSTLSSGVNLPARRVIIRTPMFHGKLVDALIYKQMAGRAGRKGVDALGESVLICKPAERQKVASLLNSRLKAVQSCLLGKEDNGGMKRALLEVIASGVVTRPRDVERYAACTFFASVPAQQDANDTDAVITKTVKFLVENEFVRLQKCDEKKTDENKENFSETEEAQADEQKYVPTQLGVATLSSALSPGEALVVFAEVQKARKCFVLESELHIIYQVTPIYIQDQWPSIDWYQYLRIFERLPANMRRVADLVGIEEGFLARAVRGRVLTRTDQQRQSLAVHRRFFASLALQDLVHEVPLNIVARRYGANRGMLQSLQSSAATFAGMVTVFCEKLGWTNMALLLSQFQSRLSFGVQRELCDLVRISLLNAARARMLYNAGYHTIASVAAAPPSEIENILCNAAPFVSGRKRGQETETEVRERSEARVIWVAGRRGLTEGAAAKLIVGEAKQLLQADVAQLGIQWRPPETGENTGGQGSRGELNTSDATNTRPKPPRVQPTEALLSAAGSKTDVFVDDSSSDRRKRYTNREAVEHRTASHDNRRQEIASQCMRKNQMVGLSSLGNKVPVETGADFLKPSSRDVDVVKVKKAETITSGLKDKACPAASEALQSTSSRHSESRTAGAAALTSITPLGSGTTDFPRPRNKRRSPIPEMPEPQEKLKRKETEEVNIPEVFIPEVSIPDVVKPEVRVPEVVSQEVIIPEVPRNSSALMEVSADSKLCNDAQSISVELYSEPFEGEDPAVLQKPNEAAHSDNNDMLDSQALAACSLSDACLMECDVMVVDKVDKSTAHSRVAKMTKDSSGEECGVLCDKADIDSSVLPPALESQDIIGEYDTQPRLPTTGEFHAERSLDLLSSFASPDLQSSKKCSIADDLTSVSAANSFSLRLSSSDGCLDSDLSTLAIVESMEKETDARKLQKEAETGLRHNECDFTKIKNSKSTVVSNHTDDKSPAKKISRNAMIHDDEIEGHDTPDSNIVPNTPPREKKPSQADFKTKTSATPLSTRKRPSPRRSPYSNTPDEGLVIIDVAGHERVFDMFLKEWRSQTRFSLAVACERFLDDIPRIGGRFSNAPTSEGASRGLKVEGEDLMVVGVAVNWGGKDAYYVSLQEHAPSVPSQPDDSQAESAVDNNLTLARRVSALKSVVQSLTERGRIMVSFDVKEHFKTFARCTGISLSGPAEDPKVASWLLDPGAKEKNLHQLIGQHLPEEAPLLEGSGGGLGTGGLALAYQCQQSGRVRACVESVLVLSLMKKLSSLLEAEDVMSAFTKVLYVLLLPSSYMQLLEILIELMKELNNITT</sequence>
<dbReference type="PANTHER" id="PTHR10133">
    <property type="entry name" value="DNA POLYMERASE I"/>
    <property type="match status" value="1"/>
</dbReference>
<evidence type="ECO:0000259" key="17">
    <source>
        <dbReference type="PROSITE" id="PS51194"/>
    </source>
</evidence>
<feature type="region of interest" description="Disordered" evidence="16">
    <location>
        <begin position="650"/>
        <end position="731"/>
    </location>
</feature>
<dbReference type="InterPro" id="IPR048960">
    <property type="entry name" value="POLQ-like_helical"/>
</dbReference>
<dbReference type="InterPro" id="IPR001650">
    <property type="entry name" value="Helicase_C-like"/>
</dbReference>
<keyword evidence="5" id="KW-0808">Transferase</keyword>
<comment type="catalytic activity">
    <reaction evidence="14">
        <text>DNA(n) + a 2'-deoxyribonucleoside 5'-triphosphate = DNA(n+1) + diphosphate</text>
        <dbReference type="Rhea" id="RHEA:22508"/>
        <dbReference type="Rhea" id="RHEA-COMP:17339"/>
        <dbReference type="Rhea" id="RHEA-COMP:17340"/>
        <dbReference type="ChEBI" id="CHEBI:33019"/>
        <dbReference type="ChEBI" id="CHEBI:61560"/>
        <dbReference type="ChEBI" id="CHEBI:173112"/>
        <dbReference type="EC" id="2.7.7.7"/>
    </reaction>
</comment>
<keyword evidence="9" id="KW-0378">Hydrolase</keyword>
<dbReference type="InterPro" id="IPR012337">
    <property type="entry name" value="RNaseH-like_sf"/>
</dbReference>
<keyword evidence="6" id="KW-0548">Nucleotidyltransferase</keyword>
<keyword evidence="19" id="KW-1185">Reference proteome</keyword>
<dbReference type="EMBL" id="MU827302">
    <property type="protein sequence ID" value="KAJ7366013.1"/>
    <property type="molecule type" value="Genomic_DNA"/>
</dbReference>
<evidence type="ECO:0000256" key="5">
    <source>
        <dbReference type="ARBA" id="ARBA00022679"/>
    </source>
</evidence>
<comment type="caution">
    <text evidence="18">The sequence shown here is derived from an EMBL/GenBank/DDBJ whole genome shotgun (WGS) entry which is preliminary data.</text>
</comment>
<dbReference type="GO" id="GO:0003676">
    <property type="term" value="F:nucleic acid binding"/>
    <property type="evidence" value="ECO:0007669"/>
    <property type="project" value="InterPro"/>
</dbReference>
<feature type="compositionally biased region" description="Polar residues" evidence="16">
    <location>
        <begin position="815"/>
        <end position="825"/>
    </location>
</feature>
<evidence type="ECO:0000256" key="3">
    <source>
        <dbReference type="ARBA" id="ARBA00007705"/>
    </source>
</evidence>
<protein>
    <recommendedName>
        <fullName evidence="15">DNA polymerase theta</fullName>
        <ecNumber evidence="4">2.7.7.7</ecNumber>
    </recommendedName>
</protein>
<keyword evidence="13" id="KW-0539">Nucleus</keyword>
<dbReference type="GO" id="GO:0005524">
    <property type="term" value="F:ATP binding"/>
    <property type="evidence" value="ECO:0007669"/>
    <property type="project" value="UniProtKB-KW"/>
</dbReference>
<dbReference type="GO" id="GO:0097681">
    <property type="term" value="P:double-strand break repair via alternative nonhomologous end joining"/>
    <property type="evidence" value="ECO:0007669"/>
    <property type="project" value="TreeGrafter"/>
</dbReference>
<evidence type="ECO:0000256" key="16">
    <source>
        <dbReference type="SAM" id="MobiDB-lite"/>
    </source>
</evidence>
<evidence type="ECO:0000256" key="11">
    <source>
        <dbReference type="ARBA" id="ARBA00022932"/>
    </source>
</evidence>
<dbReference type="SUPFAM" id="SSF52540">
    <property type="entry name" value="P-loop containing nucleoside triphosphate hydrolases"/>
    <property type="match status" value="1"/>
</dbReference>
<dbReference type="Gene3D" id="1.10.3380.20">
    <property type="match status" value="1"/>
</dbReference>
<evidence type="ECO:0000256" key="14">
    <source>
        <dbReference type="ARBA" id="ARBA00049244"/>
    </source>
</evidence>
<evidence type="ECO:0000256" key="1">
    <source>
        <dbReference type="ARBA" id="ARBA00001946"/>
    </source>
</evidence>
<gene>
    <name evidence="18" type="ORF">OS493_002755</name>
</gene>
<feature type="region of interest" description="Disordered" evidence="16">
    <location>
        <begin position="794"/>
        <end position="852"/>
    </location>
</feature>
<dbReference type="Gene3D" id="3.30.420.10">
    <property type="entry name" value="Ribonuclease H-like superfamily/Ribonuclease H"/>
    <property type="match status" value="1"/>
</dbReference>
<proteinExistence type="inferred from homology"/>
<feature type="compositionally biased region" description="Basic and acidic residues" evidence="16">
    <location>
        <begin position="1150"/>
        <end position="1159"/>
    </location>
</feature>
<dbReference type="InterPro" id="IPR046931">
    <property type="entry name" value="HTH_61"/>
</dbReference>
<feature type="compositionally biased region" description="Basic and acidic residues" evidence="16">
    <location>
        <begin position="1169"/>
        <end position="1181"/>
    </location>
</feature>
<name>A0A9X0CP98_9CNID</name>
<comment type="similarity">
    <text evidence="3">Belongs to the DNA polymerase type-A family.</text>
</comment>
<reference evidence="18" key="1">
    <citation type="submission" date="2023-01" db="EMBL/GenBank/DDBJ databases">
        <title>Genome assembly of the deep-sea coral Lophelia pertusa.</title>
        <authorList>
            <person name="Herrera S."/>
            <person name="Cordes E."/>
        </authorList>
    </citation>
    <scope>NUCLEOTIDE SEQUENCE</scope>
    <source>
        <strain evidence="18">USNM1676648</strain>
        <tissue evidence="18">Polyp</tissue>
    </source>
</reference>
<keyword evidence="10" id="KW-0067">ATP-binding</keyword>
<feature type="domain" description="Helicase C-terminal" evidence="17">
    <location>
        <begin position="57"/>
        <end position="281"/>
    </location>
</feature>
<dbReference type="OrthoDB" id="2320933at2759"/>
<organism evidence="18 19">
    <name type="scientific">Desmophyllum pertusum</name>
    <dbReference type="NCBI Taxonomy" id="174260"/>
    <lineage>
        <taxon>Eukaryota</taxon>
        <taxon>Metazoa</taxon>
        <taxon>Cnidaria</taxon>
        <taxon>Anthozoa</taxon>
        <taxon>Hexacorallia</taxon>
        <taxon>Scleractinia</taxon>
        <taxon>Caryophylliina</taxon>
        <taxon>Caryophylliidae</taxon>
        <taxon>Desmophyllum</taxon>
    </lineage>
</organism>
<dbReference type="CDD" id="cd18795">
    <property type="entry name" value="SF2_C_Ski2"/>
    <property type="match status" value="1"/>
</dbReference>
<dbReference type="InterPro" id="IPR036397">
    <property type="entry name" value="RNaseH_sf"/>
</dbReference>
<dbReference type="Pfam" id="PF25453">
    <property type="entry name" value="DUF7898"/>
    <property type="match status" value="1"/>
</dbReference>
<evidence type="ECO:0000256" key="2">
    <source>
        <dbReference type="ARBA" id="ARBA00004123"/>
    </source>
</evidence>
<accession>A0A9X0CP98</accession>
<dbReference type="Pfam" id="PF21099">
    <property type="entry name" value="POLQ_helical"/>
    <property type="match status" value="1"/>
</dbReference>
<dbReference type="EC" id="2.7.7.7" evidence="4"/>
<feature type="region of interest" description="Disordered" evidence="16">
    <location>
        <begin position="1150"/>
        <end position="1206"/>
    </location>
</feature>
<evidence type="ECO:0000256" key="12">
    <source>
        <dbReference type="ARBA" id="ARBA00023204"/>
    </source>
</evidence>
<dbReference type="Proteomes" id="UP001163046">
    <property type="component" value="Unassembled WGS sequence"/>
</dbReference>
<dbReference type="GO" id="GO:0005634">
    <property type="term" value="C:nucleus"/>
    <property type="evidence" value="ECO:0007669"/>
    <property type="project" value="UniProtKB-SubCell"/>
</dbReference>
<dbReference type="InterPro" id="IPR057220">
    <property type="entry name" value="DUF7898"/>
</dbReference>
<evidence type="ECO:0000313" key="19">
    <source>
        <dbReference type="Proteomes" id="UP001163046"/>
    </source>
</evidence>
<dbReference type="Gene3D" id="3.40.50.300">
    <property type="entry name" value="P-loop containing nucleotide triphosphate hydrolases"/>
    <property type="match status" value="1"/>
</dbReference>
<dbReference type="PROSITE" id="PS51194">
    <property type="entry name" value="HELICASE_CTER"/>
    <property type="match status" value="1"/>
</dbReference>
<evidence type="ECO:0000256" key="10">
    <source>
        <dbReference type="ARBA" id="ARBA00022840"/>
    </source>
</evidence>
<dbReference type="PANTHER" id="PTHR10133:SF62">
    <property type="entry name" value="DNA POLYMERASE THETA"/>
    <property type="match status" value="1"/>
</dbReference>
<evidence type="ECO:0000256" key="15">
    <source>
        <dbReference type="ARBA" id="ARBA00074669"/>
    </source>
</evidence>
<evidence type="ECO:0000256" key="4">
    <source>
        <dbReference type="ARBA" id="ARBA00012417"/>
    </source>
</evidence>
<evidence type="ECO:0000256" key="6">
    <source>
        <dbReference type="ARBA" id="ARBA00022695"/>
    </source>
</evidence>
<dbReference type="InterPro" id="IPR002298">
    <property type="entry name" value="DNA_polymerase_A"/>
</dbReference>
<keyword evidence="7" id="KW-0547">Nucleotide-binding</keyword>
<dbReference type="SUPFAM" id="SSF158702">
    <property type="entry name" value="Sec63 N-terminal domain-like"/>
    <property type="match status" value="1"/>
</dbReference>
<dbReference type="SUPFAM" id="SSF53098">
    <property type="entry name" value="Ribonuclease H-like"/>
    <property type="match status" value="1"/>
</dbReference>
<evidence type="ECO:0000256" key="13">
    <source>
        <dbReference type="ARBA" id="ARBA00023242"/>
    </source>
</evidence>
<feature type="compositionally biased region" description="Polar residues" evidence="16">
    <location>
        <begin position="668"/>
        <end position="678"/>
    </location>
</feature>
<feature type="compositionally biased region" description="Basic and acidic residues" evidence="16">
    <location>
        <begin position="714"/>
        <end position="731"/>
    </location>
</feature>
<keyword evidence="11" id="KW-0239">DNA-directed DNA polymerase</keyword>
<feature type="region of interest" description="Disordered" evidence="16">
    <location>
        <begin position="1125"/>
        <end position="1144"/>
    </location>
</feature>
<dbReference type="GO" id="GO:0016787">
    <property type="term" value="F:hydrolase activity"/>
    <property type="evidence" value="ECO:0007669"/>
    <property type="project" value="UniProtKB-KW"/>
</dbReference>
<dbReference type="FunFam" id="1.10.3380.20:FF:000001">
    <property type="entry name" value="DNA polymerase theta"/>
    <property type="match status" value="1"/>
</dbReference>
<dbReference type="FunFam" id="3.40.50.300:FF:000885">
    <property type="entry name" value="DNA polymerase theta"/>
    <property type="match status" value="1"/>
</dbReference>
<dbReference type="SMART" id="SM00490">
    <property type="entry name" value="HELICc"/>
    <property type="match status" value="1"/>
</dbReference>
<evidence type="ECO:0000256" key="8">
    <source>
        <dbReference type="ARBA" id="ARBA00022763"/>
    </source>
</evidence>
<keyword evidence="8" id="KW-0227">DNA damage</keyword>
<dbReference type="InterPro" id="IPR027417">
    <property type="entry name" value="P-loop_NTPase"/>
</dbReference>
<comment type="cofactor">
    <cofactor evidence="1">
        <name>Mg(2+)</name>
        <dbReference type="ChEBI" id="CHEBI:18420"/>
    </cofactor>
</comment>